<dbReference type="AlphaFoldDB" id="A0A438DD26"/>
<sequence length="389" mass="44680">MKIENENLRVIKNADKAQLNAMRGVGMGTSQIMDYMVQQSESALAYLCGKSEMDPSFYYKYNVDEDNHLANLFWVDSTSKLDYSCFGDVLAFDATYRTNAYKKPLVILVDINHHHQTIVFECALLVDESVSTYTRVLETFLDVMNNKKPLSVITDGKKAMRKAIKRIFPDSCHRLCAWNIQRNAFTNVHVKDFTNHFSKCMFMEDTVEEFECAWNDMLEMFNLHEHKDEMKNAELFFPVSTENHGGYRVHTLTKFRSPDKIWKTKGNPGNLKDKFKKPRHCGKCKKVGHTVRKCPEFVNTHNAFINIEDSIEDMGDMPSLLNHNMEGGSRHETNEFSQNTTLGTFQNGPETSLNDSWLGLHPPNYFTNQVTMNHFTSGISGASSTYHNQ</sequence>
<accession>A0A438DD26</accession>
<dbReference type="PROSITE" id="PS50158">
    <property type="entry name" value="ZF_CCHC"/>
    <property type="match status" value="1"/>
</dbReference>
<keyword evidence="1" id="KW-0862">Zinc</keyword>
<dbReference type="Proteomes" id="UP000288805">
    <property type="component" value="Unassembled WGS sequence"/>
</dbReference>
<reference evidence="3 4" key="1">
    <citation type="journal article" date="2018" name="PLoS Genet.">
        <title>Population sequencing reveals clonal diversity and ancestral inbreeding in the grapevine cultivar Chardonnay.</title>
        <authorList>
            <person name="Roach M.J."/>
            <person name="Johnson D.L."/>
            <person name="Bohlmann J."/>
            <person name="van Vuuren H.J."/>
            <person name="Jones S.J."/>
            <person name="Pretorius I.S."/>
            <person name="Schmidt S.A."/>
            <person name="Borneman A.R."/>
        </authorList>
    </citation>
    <scope>NUCLEOTIDE SEQUENCE [LARGE SCALE GENOMIC DNA]</scope>
    <source>
        <strain evidence="4">cv. Chardonnay</strain>
        <tissue evidence="3">Leaf</tissue>
    </source>
</reference>
<organism evidence="3 4">
    <name type="scientific">Vitis vinifera</name>
    <name type="common">Grape</name>
    <dbReference type="NCBI Taxonomy" id="29760"/>
    <lineage>
        <taxon>Eukaryota</taxon>
        <taxon>Viridiplantae</taxon>
        <taxon>Streptophyta</taxon>
        <taxon>Embryophyta</taxon>
        <taxon>Tracheophyta</taxon>
        <taxon>Spermatophyta</taxon>
        <taxon>Magnoliopsida</taxon>
        <taxon>eudicotyledons</taxon>
        <taxon>Gunneridae</taxon>
        <taxon>Pentapetalae</taxon>
        <taxon>rosids</taxon>
        <taxon>Vitales</taxon>
        <taxon>Vitaceae</taxon>
        <taxon>Viteae</taxon>
        <taxon>Vitis</taxon>
    </lineage>
</organism>
<dbReference type="GO" id="GO:0008270">
    <property type="term" value="F:zinc ion binding"/>
    <property type="evidence" value="ECO:0007669"/>
    <property type="project" value="UniProtKB-KW"/>
</dbReference>
<dbReference type="InterPro" id="IPR001878">
    <property type="entry name" value="Znf_CCHC"/>
</dbReference>
<protein>
    <submittedName>
        <fullName evidence="3">Protein FAR1-related sequence 3</fullName>
    </submittedName>
</protein>
<name>A0A438DD26_VITVI</name>
<feature type="domain" description="CCHC-type" evidence="2">
    <location>
        <begin position="281"/>
        <end position="296"/>
    </location>
</feature>
<evidence type="ECO:0000313" key="4">
    <source>
        <dbReference type="Proteomes" id="UP000288805"/>
    </source>
</evidence>
<comment type="caution">
    <text evidence="3">The sequence shown here is derived from an EMBL/GenBank/DDBJ whole genome shotgun (WGS) entry which is preliminary data.</text>
</comment>
<dbReference type="InterPro" id="IPR036875">
    <property type="entry name" value="Znf_CCHC_sf"/>
</dbReference>
<dbReference type="SUPFAM" id="SSF57756">
    <property type="entry name" value="Retrovirus zinc finger-like domains"/>
    <property type="match status" value="1"/>
</dbReference>
<dbReference type="PANTHER" id="PTHR47718">
    <property type="entry name" value="OS01G0519700 PROTEIN"/>
    <property type="match status" value="1"/>
</dbReference>
<dbReference type="Pfam" id="PF10551">
    <property type="entry name" value="MULE"/>
    <property type="match status" value="1"/>
</dbReference>
<proteinExistence type="predicted"/>
<dbReference type="EMBL" id="QGNW01001684">
    <property type="protein sequence ID" value="RVW33291.1"/>
    <property type="molecule type" value="Genomic_DNA"/>
</dbReference>
<dbReference type="GO" id="GO:0003676">
    <property type="term" value="F:nucleic acid binding"/>
    <property type="evidence" value="ECO:0007669"/>
    <property type="project" value="InterPro"/>
</dbReference>
<evidence type="ECO:0000259" key="2">
    <source>
        <dbReference type="PROSITE" id="PS50158"/>
    </source>
</evidence>
<evidence type="ECO:0000256" key="1">
    <source>
        <dbReference type="PROSITE-ProRule" id="PRU00047"/>
    </source>
</evidence>
<keyword evidence="1" id="KW-0863">Zinc-finger</keyword>
<gene>
    <name evidence="3" type="primary">FRS3_8</name>
    <name evidence="3" type="ORF">CK203_107920</name>
</gene>
<keyword evidence="1" id="KW-0479">Metal-binding</keyword>
<dbReference type="InterPro" id="IPR018289">
    <property type="entry name" value="MULE_transposase_dom"/>
</dbReference>
<evidence type="ECO:0000313" key="3">
    <source>
        <dbReference type="EMBL" id="RVW33291.1"/>
    </source>
</evidence>
<dbReference type="PANTHER" id="PTHR47718:SF17">
    <property type="entry name" value="PROTEIN FAR1-RELATED SEQUENCE 5-LIKE"/>
    <property type="match status" value="1"/>
</dbReference>